<dbReference type="Pfam" id="PF06541">
    <property type="entry name" value="ABC_trans_CmpB"/>
    <property type="match status" value="1"/>
</dbReference>
<feature type="transmembrane region" description="Helical" evidence="1">
    <location>
        <begin position="6"/>
        <end position="24"/>
    </location>
</feature>
<feature type="transmembrane region" description="Helical" evidence="1">
    <location>
        <begin position="151"/>
        <end position="170"/>
    </location>
</feature>
<dbReference type="Proteomes" id="UP000295711">
    <property type="component" value="Unassembled WGS sequence"/>
</dbReference>
<organism evidence="2 3">
    <name type="scientific">Frisingicoccus caecimuris</name>
    <dbReference type="NCBI Taxonomy" id="1796636"/>
    <lineage>
        <taxon>Bacteria</taxon>
        <taxon>Bacillati</taxon>
        <taxon>Bacillota</taxon>
        <taxon>Clostridia</taxon>
        <taxon>Lachnospirales</taxon>
        <taxon>Lachnospiraceae</taxon>
        <taxon>Frisingicoccus</taxon>
    </lineage>
</organism>
<protein>
    <submittedName>
        <fullName evidence="2">Putative membrane protein</fullName>
    </submittedName>
</protein>
<dbReference type="EMBL" id="SLXA01000001">
    <property type="protein sequence ID" value="TCO86421.1"/>
    <property type="molecule type" value="Genomic_DNA"/>
</dbReference>
<evidence type="ECO:0000256" key="1">
    <source>
        <dbReference type="SAM" id="Phobius"/>
    </source>
</evidence>
<feature type="transmembrane region" description="Helical" evidence="1">
    <location>
        <begin position="112"/>
        <end position="139"/>
    </location>
</feature>
<dbReference type="AlphaFoldDB" id="A0A4R2LFI8"/>
<keyword evidence="1" id="KW-0472">Membrane</keyword>
<feature type="transmembrane region" description="Helical" evidence="1">
    <location>
        <begin position="70"/>
        <end position="91"/>
    </location>
</feature>
<keyword evidence="3" id="KW-1185">Reference proteome</keyword>
<sequence length="293" mass="34785">MNLNTDFYHILWFFIIYCVCGWLWESSFCSIKAKKWINRGFLMGPYIPIYGCGALVVYLTLYPLKEDLWLVYMGGVVFPTILEFFTSWLMEKLFAATWWDYSNEKFNIQGRICLKVSLFWGFFSVIMVEILHPIVLLLIDKLPRTAGQVLGGLFIVVFSADFVNTVVATLDVKKTLEKMENIREDIFQFLDVHNLGPEYRELSPSHMVSRLKEQWEERKEYFENIPLTGTINEYREELEDKLSVLVKRYEENKIKHRGVLQHHMKAYPNLKSSRYAKPMEDMKKRLEKLRKEK</sequence>
<feature type="transmembrane region" description="Helical" evidence="1">
    <location>
        <begin position="45"/>
        <end position="64"/>
    </location>
</feature>
<keyword evidence="1" id="KW-0812">Transmembrane</keyword>
<comment type="caution">
    <text evidence="2">The sequence shown here is derived from an EMBL/GenBank/DDBJ whole genome shotgun (WGS) entry which is preliminary data.</text>
</comment>
<name>A0A4R2LFI8_9FIRM</name>
<dbReference type="OrthoDB" id="9789229at2"/>
<gene>
    <name evidence="2" type="ORF">EV212_101208</name>
</gene>
<keyword evidence="1" id="KW-1133">Transmembrane helix</keyword>
<proteinExistence type="predicted"/>
<dbReference type="RefSeq" id="WP_132087528.1">
    <property type="nucleotide sequence ID" value="NZ_JANKAQ010000002.1"/>
</dbReference>
<accession>A0A4R2LFI8</accession>
<evidence type="ECO:0000313" key="2">
    <source>
        <dbReference type="EMBL" id="TCO86421.1"/>
    </source>
</evidence>
<evidence type="ECO:0000313" key="3">
    <source>
        <dbReference type="Proteomes" id="UP000295711"/>
    </source>
</evidence>
<reference evidence="2 3" key="1">
    <citation type="submission" date="2019-03" db="EMBL/GenBank/DDBJ databases">
        <title>Genomic Encyclopedia of Type Strains, Phase IV (KMG-IV): sequencing the most valuable type-strain genomes for metagenomic binning, comparative biology and taxonomic classification.</title>
        <authorList>
            <person name="Goeker M."/>
        </authorList>
    </citation>
    <scope>NUCLEOTIDE SEQUENCE [LARGE SCALE GENOMIC DNA]</scope>
    <source>
        <strain evidence="2 3">DSM 28559</strain>
    </source>
</reference>
<dbReference type="InterPro" id="IPR010540">
    <property type="entry name" value="CmpB_TMEM229"/>
</dbReference>